<keyword evidence="2" id="KW-0813">Transport</keyword>
<dbReference type="Gene3D" id="1.20.1280.170">
    <property type="entry name" value="Exocyst complex component Exo70"/>
    <property type="match status" value="2"/>
</dbReference>
<reference evidence="5 6" key="1">
    <citation type="submission" date="2020-09" db="EMBL/GenBank/DDBJ databases">
        <authorList>
            <person name="Ashkenazy H."/>
        </authorList>
    </citation>
    <scope>NUCLEOTIDE SEQUENCE [LARGE SCALE GENOMIC DNA]</scope>
    <source>
        <strain evidence="6">cv. Cdm-0</strain>
    </source>
</reference>
<evidence type="ECO:0000256" key="2">
    <source>
        <dbReference type="ARBA" id="ARBA00022448"/>
    </source>
</evidence>
<evidence type="ECO:0000256" key="3">
    <source>
        <dbReference type="SAM" id="MobiDB-lite"/>
    </source>
</evidence>
<comment type="similarity">
    <text evidence="1">Belongs to the EXO70 family.</text>
</comment>
<proteinExistence type="inferred from homology"/>
<dbReference type="SUPFAM" id="SSF74788">
    <property type="entry name" value="Cullin repeat-like"/>
    <property type="match status" value="2"/>
</dbReference>
<dbReference type="PANTHER" id="PTHR12542:SF135">
    <property type="entry name" value="EXOCYST COMPLEX COMPONENT EXO70A3-RELATED"/>
    <property type="match status" value="1"/>
</dbReference>
<evidence type="ECO:0000313" key="6">
    <source>
        <dbReference type="Proteomes" id="UP000516314"/>
    </source>
</evidence>
<protein>
    <submittedName>
        <fullName evidence="5">(thale cress) hypothetical protein</fullName>
    </submittedName>
</protein>
<dbReference type="InterPro" id="IPR046364">
    <property type="entry name" value="Exo70_C"/>
</dbReference>
<sequence length="1203" mass="137762">MGVAQAMEALTERASLMKESLHKSQTITDNMVGILGSFDHRLSALETAMRPTQIRTHSIRRAHENIDKALKAAEVILDQFDISRKAEAKILRGPHEDLESYLEAIDQLRGTIKFFSNNKMFKSASGVISHAHGLLSKALSKLEDEFRQILQNYSKPMEPDRLFECLPSNLRPSSEGEGGGGKTHDPHHKSLENAIFTVPTVIPPRVLPLLHDLAQQMVQAGHQQQLFKSYRDTRAAVLEQSLRKLGVERLSKDDVQRMQWEIATVSFVYTALAFVALRQVKLLFAAEKKICDQILDGVESLRDQCFGEVTVNSVAVLLSFGEAIAKSKRSPEKLFVLLDMYEIMRELQPEIELLFGSKPCAEMKESALNLTKRLAQTAQETFADFEEAVEKDATKTAVMDGTVHPLTSYVINYVKFLFDYQTTLRLLFQEFDSKDPDSELGAVTTRIMHALQNNLDGKSKQYKDVALTQLFLMNNVHYIVRSVRRSEAKDLLGDDWVQIHRRIVQQHANQYKRVSWAKCLTVQSSGSGPIENSNISRASVKDRFKTFNSQFEELHQRQCQWTVPDSELRESLRLAVAEVLLPAFRSFLKRFGPMIESGKNPQKYIRFSPEDLERMLNEFFEGKTWNKTNLHELSIAPKISTHDEKLYECTKCGIFFHRDSVESATEINPHENLGEVRAVEDKPNNDSIKVDERGTCNVHFIDEHHGKVDGINTEYDASKFKQILENYSKLTEPNQLFECLPSNLRPPSDDEGSDGKSHDPQSNGLGKTDYTVPTIIPPTVLPVLHDLAQQMVKAGHQQELFKTYRDIRRAVLAQSLEKLGVERHSKYDVERMNQDVFEAKIMNWIHYIRISVKLLFAAEKEICHQILDGVEPFRDQSFAEITTISFGMLLSFGYAIAISRRSPEKVFVILDMYEIMIELQPEFELIFGSKPCTEMKEDALNLTKLLAQTVKETIADFEVAIEMDATETVVMDGSVHALTSYVARYVKFLFDYEPTLRQLFQEFNSNDPDTKLKSVMTGIMRALRNNLDGKSRQFEDAALTQLFLMNNVYYIVRNFRREEAKNFLGDDLVQTHRRIVQQHAKQYQTISWNKCITVQSSKSGLIKNESIKKTLVKEKFKTFNSQFEELHQRQCQWSVSDVELRESLRLAIAEVLLPAYGSFLKRFGPMIESGKNSQKYIRFTPEDLERMLNDFFQGKNLDVSPKR</sequence>
<evidence type="ECO:0000259" key="4">
    <source>
        <dbReference type="Pfam" id="PF03081"/>
    </source>
</evidence>
<dbReference type="Proteomes" id="UP000516314">
    <property type="component" value="Chromosome 5"/>
</dbReference>
<feature type="region of interest" description="Disordered" evidence="3">
    <location>
        <begin position="740"/>
        <end position="769"/>
    </location>
</feature>
<dbReference type="Pfam" id="PF03081">
    <property type="entry name" value="Exo70_C"/>
    <property type="match status" value="2"/>
</dbReference>
<name>A0A7G2FM10_ARATH</name>
<dbReference type="GO" id="GO:0005546">
    <property type="term" value="F:phosphatidylinositol-4,5-bisphosphate binding"/>
    <property type="evidence" value="ECO:0007669"/>
    <property type="project" value="InterPro"/>
</dbReference>
<feature type="domain" description="Exocyst complex subunit Exo70 C-terminal" evidence="4">
    <location>
        <begin position="843"/>
        <end position="1190"/>
    </location>
</feature>
<feature type="region of interest" description="Disordered" evidence="3">
    <location>
        <begin position="168"/>
        <end position="188"/>
    </location>
</feature>
<dbReference type="InterPro" id="IPR004140">
    <property type="entry name" value="Exo70"/>
</dbReference>
<organism evidence="5 6">
    <name type="scientific">Arabidopsis thaliana</name>
    <name type="common">Mouse-ear cress</name>
    <dbReference type="NCBI Taxonomy" id="3702"/>
    <lineage>
        <taxon>Eukaryota</taxon>
        <taxon>Viridiplantae</taxon>
        <taxon>Streptophyta</taxon>
        <taxon>Embryophyta</taxon>
        <taxon>Tracheophyta</taxon>
        <taxon>Spermatophyta</taxon>
        <taxon>Magnoliopsida</taxon>
        <taxon>eudicotyledons</taxon>
        <taxon>Gunneridae</taxon>
        <taxon>Pentapetalae</taxon>
        <taxon>rosids</taxon>
        <taxon>malvids</taxon>
        <taxon>Brassicales</taxon>
        <taxon>Brassicaceae</taxon>
        <taxon>Camelineae</taxon>
        <taxon>Arabidopsis</taxon>
    </lineage>
</organism>
<gene>
    <name evidence="5" type="ORF">AT9943_LOCUS21971</name>
</gene>
<dbReference type="InterPro" id="IPR016159">
    <property type="entry name" value="Cullin_repeat-like_dom_sf"/>
</dbReference>
<dbReference type="AlphaFoldDB" id="A0A7G2FM10"/>
<feature type="domain" description="Exocyst complex subunit Exo70 C-terminal" evidence="4">
    <location>
        <begin position="280"/>
        <end position="618"/>
    </location>
</feature>
<evidence type="ECO:0000313" key="5">
    <source>
        <dbReference type="EMBL" id="CAD5334683.1"/>
    </source>
</evidence>
<dbReference type="EMBL" id="LR881470">
    <property type="protein sequence ID" value="CAD5334683.1"/>
    <property type="molecule type" value="Genomic_DNA"/>
</dbReference>
<dbReference type="Pfam" id="PF20669">
    <property type="entry name" value="Exo70_N"/>
    <property type="match status" value="1"/>
</dbReference>
<dbReference type="GO" id="GO:0006887">
    <property type="term" value="P:exocytosis"/>
    <property type="evidence" value="ECO:0007669"/>
    <property type="project" value="InterPro"/>
</dbReference>
<accession>A0A7G2FM10</accession>
<dbReference type="GO" id="GO:0000145">
    <property type="term" value="C:exocyst"/>
    <property type="evidence" value="ECO:0007669"/>
    <property type="project" value="InterPro"/>
</dbReference>
<evidence type="ECO:0000256" key="1">
    <source>
        <dbReference type="ARBA" id="ARBA00006756"/>
    </source>
</evidence>
<dbReference type="PANTHER" id="PTHR12542">
    <property type="entry name" value="EXOCYST COMPLEX PROTEIN EXO70"/>
    <property type="match status" value="1"/>
</dbReference>